<dbReference type="CDD" id="cd17990">
    <property type="entry name" value="DEXHc_HrpB"/>
    <property type="match status" value="1"/>
</dbReference>
<gene>
    <name evidence="8" type="ORF">VaNZ11_003732</name>
</gene>
<keyword evidence="1" id="KW-0547">Nucleotide-binding</keyword>
<dbReference type="Gene3D" id="3.40.50.300">
    <property type="entry name" value="P-loop containing nucleotide triphosphate hydrolases"/>
    <property type="match status" value="2"/>
</dbReference>
<name>A0ABQ5RUR0_9CHLO</name>
<dbReference type="SMART" id="SM00487">
    <property type="entry name" value="DEXDc"/>
    <property type="match status" value="1"/>
</dbReference>
<organism evidence="8 9">
    <name type="scientific">Volvox africanus</name>
    <dbReference type="NCBI Taxonomy" id="51714"/>
    <lineage>
        <taxon>Eukaryota</taxon>
        <taxon>Viridiplantae</taxon>
        <taxon>Chlorophyta</taxon>
        <taxon>core chlorophytes</taxon>
        <taxon>Chlorophyceae</taxon>
        <taxon>CS clade</taxon>
        <taxon>Chlamydomonadales</taxon>
        <taxon>Volvocaceae</taxon>
        <taxon>Volvox</taxon>
    </lineage>
</organism>
<evidence type="ECO:0000259" key="6">
    <source>
        <dbReference type="PROSITE" id="PS51192"/>
    </source>
</evidence>
<dbReference type="PANTHER" id="PTHR43519">
    <property type="entry name" value="ATP-DEPENDENT RNA HELICASE HRPB"/>
    <property type="match status" value="1"/>
</dbReference>
<feature type="domain" description="Helicase C-terminal" evidence="7">
    <location>
        <begin position="401"/>
        <end position="592"/>
    </location>
</feature>
<dbReference type="InterPro" id="IPR013689">
    <property type="entry name" value="RNA_helicase_ATP-dep_HrpB_C"/>
</dbReference>
<dbReference type="InterPro" id="IPR001650">
    <property type="entry name" value="Helicase_C-like"/>
</dbReference>
<evidence type="ECO:0000313" key="9">
    <source>
        <dbReference type="Proteomes" id="UP001165090"/>
    </source>
</evidence>
<dbReference type="InterPro" id="IPR027417">
    <property type="entry name" value="P-loop_NTPase"/>
</dbReference>
<dbReference type="InterPro" id="IPR011545">
    <property type="entry name" value="DEAD/DEAH_box_helicase_dom"/>
</dbReference>
<feature type="region of interest" description="Disordered" evidence="5">
    <location>
        <begin position="1"/>
        <end position="26"/>
    </location>
</feature>
<keyword evidence="4" id="KW-0067">ATP-binding</keyword>
<feature type="domain" description="Helicase ATP-binding" evidence="6">
    <location>
        <begin position="193"/>
        <end position="342"/>
    </location>
</feature>
<feature type="compositionally biased region" description="Acidic residues" evidence="5">
    <location>
        <begin position="762"/>
        <end position="779"/>
    </location>
</feature>
<dbReference type="InterPro" id="IPR049614">
    <property type="entry name" value="HrpB_DEXH"/>
</dbReference>
<reference evidence="8 9" key="1">
    <citation type="journal article" date="2023" name="IScience">
        <title>Expanded male sex-determining region conserved during the evolution of homothallism in the green alga Volvox.</title>
        <authorList>
            <person name="Yamamoto K."/>
            <person name="Matsuzaki R."/>
            <person name="Mahakham W."/>
            <person name="Heman W."/>
            <person name="Sekimoto H."/>
            <person name="Kawachi M."/>
            <person name="Minakuchi Y."/>
            <person name="Toyoda A."/>
            <person name="Nozaki H."/>
        </authorList>
    </citation>
    <scope>NUCLEOTIDE SEQUENCE [LARGE SCALE GENOMIC DNA]</scope>
    <source>
        <strain evidence="8 9">NIES-4468</strain>
    </source>
</reference>
<dbReference type="Pfam" id="PF00271">
    <property type="entry name" value="Helicase_C"/>
    <property type="match status" value="1"/>
</dbReference>
<comment type="caution">
    <text evidence="8">The sequence shown here is derived from an EMBL/GenBank/DDBJ whole genome shotgun (WGS) entry which is preliminary data.</text>
</comment>
<dbReference type="SMART" id="SM00490">
    <property type="entry name" value="HELICc"/>
    <property type="match status" value="1"/>
</dbReference>
<feature type="region of interest" description="Disordered" evidence="5">
    <location>
        <begin position="1039"/>
        <end position="1059"/>
    </location>
</feature>
<feature type="compositionally biased region" description="Low complexity" evidence="5">
    <location>
        <begin position="795"/>
        <end position="818"/>
    </location>
</feature>
<keyword evidence="3" id="KW-0347">Helicase</keyword>
<dbReference type="Gene3D" id="1.20.120.1080">
    <property type="match status" value="1"/>
</dbReference>
<dbReference type="EMBL" id="BSDZ01000010">
    <property type="protein sequence ID" value="GLI61368.1"/>
    <property type="molecule type" value="Genomic_DNA"/>
</dbReference>
<evidence type="ECO:0000256" key="1">
    <source>
        <dbReference type="ARBA" id="ARBA00022741"/>
    </source>
</evidence>
<feature type="region of interest" description="Disordered" evidence="5">
    <location>
        <begin position="758"/>
        <end position="842"/>
    </location>
</feature>
<feature type="region of interest" description="Disordered" evidence="5">
    <location>
        <begin position="1240"/>
        <end position="1260"/>
    </location>
</feature>
<evidence type="ECO:0008006" key="10">
    <source>
        <dbReference type="Google" id="ProtNLM"/>
    </source>
</evidence>
<dbReference type="Pfam" id="PF08482">
    <property type="entry name" value="HrpB_C"/>
    <property type="match status" value="1"/>
</dbReference>
<dbReference type="SMART" id="SM00847">
    <property type="entry name" value="HA2"/>
    <property type="match status" value="1"/>
</dbReference>
<dbReference type="InterPro" id="IPR007502">
    <property type="entry name" value="Helicase-assoc_dom"/>
</dbReference>
<evidence type="ECO:0000313" key="8">
    <source>
        <dbReference type="EMBL" id="GLI61368.1"/>
    </source>
</evidence>
<dbReference type="Pfam" id="PF00270">
    <property type="entry name" value="DEAD"/>
    <property type="match status" value="1"/>
</dbReference>
<feature type="compositionally biased region" description="Low complexity" evidence="5">
    <location>
        <begin position="1244"/>
        <end position="1253"/>
    </location>
</feature>
<keyword evidence="2" id="KW-0378">Hydrolase</keyword>
<dbReference type="PANTHER" id="PTHR43519:SF1">
    <property type="entry name" value="ATP-DEPENDENT RNA HELICASE HRPB"/>
    <property type="match status" value="1"/>
</dbReference>
<sequence length="1260" mass="131238">MRGTNPISRREHAPGGNPSTGQKLFTAPSLRPRAVVPANGHTLVDGANHGGGSGDRSNIWSSFHRLIRKRWRPTAVHFTAMAQTSARQFCSPQNCAALATTITRAQIYGAGGSGGNGDDDGGGNGGLRSAAAQSTWHWGLYGRYNSIPRCGASAAASGAAAAAAATSSTAPLDPAVLKFADGLPIRECLEEVLTGLDRSNGLVLQAPPGAGKTTVIPLALLRHSPDYLRSGERILVLEPRRVAAKGAARRMAAVLQEPVGGTVGYRVRLDSKVSSSTRIEVATEGILLRRLQSDPELAGVGVVVFDEFHERNLNADLALALCLDVQRLARPDLRLVVMSATLGGGLGDRVRGLMAAAAEVEGEAGGNGSFSTEVPPLVISEGRSYPVKTVYLGRPGFERGALERAVADAVASAMRARGGAGAGDAPGGGGGTGDVLVFLPGVGEIRTVERLLQEDGTARKYDARVLQLHGNMAPDEQDEVLGPATGGPNRRRRVILSSPIAESSVTIDGVTAVVDSGLRRAPRYDTATAINRLDTILISEASADQRRGRAGRTAPGRCYRLWDERDTLPVVSEPEILTSDLAPAALELALWGSPDGRGLPWLDEPPLELLSAGRELLQGLRAVDPVSGRPTGHGRVLARLGVHPRWGHAVLRGAELGCAELAAVVATMLGSERDVLRRAGGEGGTRSADVMLRLEALAADDAALDRAAASRILQGARSMAAMATATVRRTAAANAKDDHDADDVAMAAALLEAGVGPLESGEASEAEGDDSADAVDADADLDRSSTSEGTTRGPADSIVRAASSISSSSGGENNSSADVGISSGGGKGEVNSGGRSGGVSAQSFDSRWQDQLLREGLVGALVAAAYPDRIAERSRRPNSRPAFTLSTGQVVRLPSEDDPLGQFEYLAVAEIGGVGPAAGWRRGGGGAGGGGGARNDTVRAAAGLTSLAIERYLSDMVQERDVVFWASGSKSVLARRQKRLGCLVLAERQVPATDAAALPALLQGFKEMGGVRGVGLSRELEAWRQRVMWLRTQAQAAAGPPGRAFPASTPSVAASSSSSSSGARLAALPDLSDGGLLSSAARWLGPHLAGARSKADMMKLDWNTIIKSQVQWDLRQLVEAEAPSHLQLPTGTRVLVDYSGAQPLVRCRLQEVFGLPSTPLLAGGRVPLTLELLSPAGRPAAVTSDLASFWRNSYPEVRRELRGRYPKHVWPEDPLQADATRLTKKQLEAQNVAAAALPTTTGVSSAKAALKKGSGSGKKK</sequence>
<evidence type="ECO:0000256" key="4">
    <source>
        <dbReference type="ARBA" id="ARBA00022840"/>
    </source>
</evidence>
<dbReference type="PROSITE" id="PS51194">
    <property type="entry name" value="HELICASE_CTER"/>
    <property type="match status" value="1"/>
</dbReference>
<dbReference type="InterPro" id="IPR014001">
    <property type="entry name" value="Helicase_ATP-bd"/>
</dbReference>
<evidence type="ECO:0000256" key="5">
    <source>
        <dbReference type="SAM" id="MobiDB-lite"/>
    </source>
</evidence>
<evidence type="ECO:0000259" key="7">
    <source>
        <dbReference type="PROSITE" id="PS51194"/>
    </source>
</evidence>
<dbReference type="PROSITE" id="PS51192">
    <property type="entry name" value="HELICASE_ATP_BIND_1"/>
    <property type="match status" value="1"/>
</dbReference>
<dbReference type="SUPFAM" id="SSF52540">
    <property type="entry name" value="P-loop containing nucleoside triphosphate hydrolases"/>
    <property type="match status" value="1"/>
</dbReference>
<accession>A0ABQ5RUR0</accession>
<evidence type="ECO:0000256" key="2">
    <source>
        <dbReference type="ARBA" id="ARBA00022801"/>
    </source>
</evidence>
<dbReference type="Proteomes" id="UP001165090">
    <property type="component" value="Unassembled WGS sequence"/>
</dbReference>
<protein>
    <recommendedName>
        <fullName evidence="10">ATP-dependent helicase HrpB</fullName>
    </recommendedName>
</protein>
<evidence type="ECO:0000256" key="3">
    <source>
        <dbReference type="ARBA" id="ARBA00022806"/>
    </source>
</evidence>
<keyword evidence="9" id="KW-1185">Reference proteome</keyword>
<dbReference type="CDD" id="cd18791">
    <property type="entry name" value="SF2_C_RHA"/>
    <property type="match status" value="1"/>
</dbReference>
<proteinExistence type="predicted"/>